<gene>
    <name evidence="2" type="ORF">ES676_13830</name>
</gene>
<evidence type="ECO:0000313" key="2">
    <source>
        <dbReference type="EMBL" id="TYB69497.1"/>
    </source>
</evidence>
<proteinExistence type="predicted"/>
<dbReference type="RefSeq" id="WP_148370918.1">
    <property type="nucleotide sequence ID" value="NZ_VSKM01000020.1"/>
</dbReference>
<dbReference type="EMBL" id="VSKM01000020">
    <property type="protein sequence ID" value="TYB69497.1"/>
    <property type="molecule type" value="Genomic_DNA"/>
</dbReference>
<reference evidence="2 3" key="1">
    <citation type="submission" date="2019-08" db="EMBL/GenBank/DDBJ databases">
        <title>Genomes of Antarctic Bizionia species.</title>
        <authorList>
            <person name="Bowman J.P."/>
        </authorList>
    </citation>
    <scope>NUCLEOTIDE SEQUENCE [LARGE SCALE GENOMIC DNA]</scope>
    <source>
        <strain evidence="2 3">HFD</strain>
    </source>
</reference>
<evidence type="ECO:0000313" key="3">
    <source>
        <dbReference type="Proteomes" id="UP000323324"/>
    </source>
</evidence>
<accession>A0A8H2LF51</accession>
<comment type="caution">
    <text evidence="2">The sequence shown here is derived from an EMBL/GenBank/DDBJ whole genome shotgun (WGS) entry which is preliminary data.</text>
</comment>
<evidence type="ECO:0000256" key="1">
    <source>
        <dbReference type="SAM" id="SignalP"/>
    </source>
</evidence>
<dbReference type="AlphaFoldDB" id="A0A8H2LF51"/>
<keyword evidence="1" id="KW-0732">Signal</keyword>
<feature type="chain" id="PRO_5034725234" description="Outer membrane protein assembly factor BamE" evidence="1">
    <location>
        <begin position="23"/>
        <end position="119"/>
    </location>
</feature>
<name>A0A8H2LF51_9FLAO</name>
<sequence length="119" mass="13768">MRNKLILRFVIVLAIIAVGVLATNNSDNTPFNSEQWKNCTESESDLSLRWNRIQSLKEKHELKGKTKEGVFKLLGEPLHQINNKFYYYLGMSGFGINTGTLFIEFDEDYTVKDFKVWDG</sequence>
<protein>
    <recommendedName>
        <fullName evidence="4">Outer membrane protein assembly factor BamE</fullName>
    </recommendedName>
</protein>
<feature type="signal peptide" evidence="1">
    <location>
        <begin position="1"/>
        <end position="22"/>
    </location>
</feature>
<keyword evidence="3" id="KW-1185">Reference proteome</keyword>
<dbReference type="Proteomes" id="UP000323324">
    <property type="component" value="Unassembled WGS sequence"/>
</dbReference>
<evidence type="ECO:0008006" key="4">
    <source>
        <dbReference type="Google" id="ProtNLM"/>
    </source>
</evidence>
<organism evidence="2 3">
    <name type="scientific">Bizionia saleffrena</name>
    <dbReference type="NCBI Taxonomy" id="291189"/>
    <lineage>
        <taxon>Bacteria</taxon>
        <taxon>Pseudomonadati</taxon>
        <taxon>Bacteroidota</taxon>
        <taxon>Flavobacteriia</taxon>
        <taxon>Flavobacteriales</taxon>
        <taxon>Flavobacteriaceae</taxon>
        <taxon>Bizionia</taxon>
    </lineage>
</organism>